<dbReference type="AlphaFoldDB" id="A0A537JVJ9"/>
<evidence type="ECO:0000313" key="4">
    <source>
        <dbReference type="Proteomes" id="UP000318509"/>
    </source>
</evidence>
<dbReference type="Pfam" id="PF07589">
    <property type="entry name" value="PEP-CTERM"/>
    <property type="match status" value="1"/>
</dbReference>
<evidence type="ECO:0000256" key="1">
    <source>
        <dbReference type="SAM" id="Phobius"/>
    </source>
</evidence>
<dbReference type="InterPro" id="IPR013424">
    <property type="entry name" value="Ice-binding_C"/>
</dbReference>
<sequence>MQGSRKSLVFRPFPPGTIWRTRVRPSGCGADLSYLTVTRPGASRYHGVRAPVRYQREWPLRIDRINARSILSLVLALSLVLIPTLGHATPLEWSPPDAISGVVNVDITPTDPLGVGDDDDPSLGAYYANRILTGAAIVCFVFCHGGGASGAIDPGPQGTPLNEAPEPATAALLATGLLGLGWVRRRRRLPGVDRHRS</sequence>
<proteinExistence type="predicted"/>
<accession>A0A537JVJ9</accession>
<name>A0A537JVJ9_9BACT</name>
<gene>
    <name evidence="3" type="ORF">E6H00_15375</name>
</gene>
<keyword evidence="1" id="KW-0812">Transmembrane</keyword>
<evidence type="ECO:0000259" key="2">
    <source>
        <dbReference type="Pfam" id="PF07589"/>
    </source>
</evidence>
<feature type="transmembrane region" description="Helical" evidence="1">
    <location>
        <begin position="167"/>
        <end position="184"/>
    </location>
</feature>
<keyword evidence="1" id="KW-1133">Transmembrane helix</keyword>
<dbReference type="Proteomes" id="UP000318509">
    <property type="component" value="Unassembled WGS sequence"/>
</dbReference>
<reference evidence="3 4" key="1">
    <citation type="journal article" date="2019" name="Nat. Microbiol.">
        <title>Mediterranean grassland soil C-N compound turnover is dependent on rainfall and depth, and is mediated by genomically divergent microorganisms.</title>
        <authorList>
            <person name="Diamond S."/>
            <person name="Andeer P.F."/>
            <person name="Li Z."/>
            <person name="Crits-Christoph A."/>
            <person name="Burstein D."/>
            <person name="Anantharaman K."/>
            <person name="Lane K.R."/>
            <person name="Thomas B.C."/>
            <person name="Pan C."/>
            <person name="Northen T.R."/>
            <person name="Banfield J.F."/>
        </authorList>
    </citation>
    <scope>NUCLEOTIDE SEQUENCE [LARGE SCALE GENOMIC DNA]</scope>
    <source>
        <strain evidence="3">NP_3</strain>
    </source>
</reference>
<comment type="caution">
    <text evidence="3">The sequence shown here is derived from an EMBL/GenBank/DDBJ whole genome shotgun (WGS) entry which is preliminary data.</text>
</comment>
<evidence type="ECO:0000313" key="3">
    <source>
        <dbReference type="EMBL" id="TMI87533.1"/>
    </source>
</evidence>
<keyword evidence="1" id="KW-0472">Membrane</keyword>
<dbReference type="EMBL" id="VBAK01000155">
    <property type="protein sequence ID" value="TMI87533.1"/>
    <property type="molecule type" value="Genomic_DNA"/>
</dbReference>
<dbReference type="NCBIfam" id="TIGR02595">
    <property type="entry name" value="PEP_CTERM"/>
    <property type="match status" value="1"/>
</dbReference>
<organism evidence="3 4">
    <name type="scientific">Candidatus Segetimicrobium genomatis</name>
    <dbReference type="NCBI Taxonomy" id="2569760"/>
    <lineage>
        <taxon>Bacteria</taxon>
        <taxon>Bacillati</taxon>
        <taxon>Candidatus Sysuimicrobiota</taxon>
        <taxon>Candidatus Sysuimicrobiia</taxon>
        <taxon>Candidatus Sysuimicrobiales</taxon>
        <taxon>Candidatus Segetimicrobiaceae</taxon>
        <taxon>Candidatus Segetimicrobium</taxon>
    </lineage>
</organism>
<feature type="domain" description="Ice-binding protein C-terminal" evidence="2">
    <location>
        <begin position="164"/>
        <end position="185"/>
    </location>
</feature>
<protein>
    <submittedName>
        <fullName evidence="3">PEP-CTERM sorting domain-containing protein</fullName>
    </submittedName>
</protein>